<dbReference type="OrthoDB" id="2607755at2759"/>
<keyword evidence="1" id="KW-0472">Membrane</keyword>
<sequence length="313" mass="34869">MLYCVAVQYVKLRVVVTSSPVTSWTRVPANATRLGHVTCCILPPPSMQGLSSAARNVLRFYRPGGTSHVYTEPRPALFQVRAPWWSRYALGLLACNLFMTASAMDLTWKHWSEPIKDESDSKKDKDVPLSPEQYVLRPVWQRAGLCGIFFGGGVGVATVLFALRIRYIKTLDVFPRLVNVNNVNPNLKTKAKTRPKVSAPAPSPSLVHPAERRIFIQSVGHFKNRGLAFPLEKCLLEKGRDDSEMVLTVEGERRNWLLNLDGALIDGQKVSSVYEVRDAILKHWKGGLASEALLNSPVPAVDGRWRQGPIKTT</sequence>
<protein>
    <submittedName>
        <fullName evidence="2">Uncharacterized protein</fullName>
    </submittedName>
</protein>
<evidence type="ECO:0000256" key="1">
    <source>
        <dbReference type="SAM" id="Phobius"/>
    </source>
</evidence>
<keyword evidence="1" id="KW-1133">Transmembrane helix</keyword>
<comment type="caution">
    <text evidence="2">The sequence shown here is derived from an EMBL/GenBank/DDBJ whole genome shotgun (WGS) entry which is preliminary data.</text>
</comment>
<dbReference type="AlphaFoldDB" id="A0A8H5D8F7"/>
<feature type="transmembrane region" description="Helical" evidence="1">
    <location>
        <begin position="139"/>
        <end position="163"/>
    </location>
</feature>
<reference evidence="2 3" key="1">
    <citation type="journal article" date="2020" name="ISME J.">
        <title>Uncovering the hidden diversity of litter-decomposition mechanisms in mushroom-forming fungi.</title>
        <authorList>
            <person name="Floudas D."/>
            <person name="Bentzer J."/>
            <person name="Ahren D."/>
            <person name="Johansson T."/>
            <person name="Persson P."/>
            <person name="Tunlid A."/>
        </authorList>
    </citation>
    <scope>NUCLEOTIDE SEQUENCE [LARGE SCALE GENOMIC DNA]</scope>
    <source>
        <strain evidence="2 3">CBS 291.85</strain>
    </source>
</reference>
<accession>A0A8H5D8F7</accession>
<keyword evidence="3" id="KW-1185">Reference proteome</keyword>
<name>A0A8H5D8F7_9AGAR</name>
<evidence type="ECO:0000313" key="3">
    <source>
        <dbReference type="Proteomes" id="UP000559256"/>
    </source>
</evidence>
<gene>
    <name evidence="2" type="ORF">D9758_006333</name>
</gene>
<proteinExistence type="predicted"/>
<dbReference type="EMBL" id="JAACJM010000056">
    <property type="protein sequence ID" value="KAF5355476.1"/>
    <property type="molecule type" value="Genomic_DNA"/>
</dbReference>
<evidence type="ECO:0000313" key="2">
    <source>
        <dbReference type="EMBL" id="KAF5355476.1"/>
    </source>
</evidence>
<dbReference type="Proteomes" id="UP000559256">
    <property type="component" value="Unassembled WGS sequence"/>
</dbReference>
<keyword evidence="1" id="KW-0812">Transmembrane</keyword>
<organism evidence="2 3">
    <name type="scientific">Tetrapyrgos nigripes</name>
    <dbReference type="NCBI Taxonomy" id="182062"/>
    <lineage>
        <taxon>Eukaryota</taxon>
        <taxon>Fungi</taxon>
        <taxon>Dikarya</taxon>
        <taxon>Basidiomycota</taxon>
        <taxon>Agaricomycotina</taxon>
        <taxon>Agaricomycetes</taxon>
        <taxon>Agaricomycetidae</taxon>
        <taxon>Agaricales</taxon>
        <taxon>Marasmiineae</taxon>
        <taxon>Marasmiaceae</taxon>
        <taxon>Tetrapyrgos</taxon>
    </lineage>
</organism>